<feature type="compositionally biased region" description="Low complexity" evidence="1">
    <location>
        <begin position="842"/>
        <end position="851"/>
    </location>
</feature>
<feature type="compositionally biased region" description="Pro residues" evidence="1">
    <location>
        <begin position="810"/>
        <end position="824"/>
    </location>
</feature>
<dbReference type="PANTHER" id="PTHR24112">
    <property type="entry name" value="LEUCINE-RICH REPEAT, ISOFORM F-RELATED"/>
    <property type="match status" value="1"/>
</dbReference>
<dbReference type="InterPro" id="IPR001611">
    <property type="entry name" value="Leu-rich_rpt"/>
</dbReference>
<feature type="region of interest" description="Disordered" evidence="1">
    <location>
        <begin position="718"/>
        <end position="825"/>
    </location>
</feature>
<feature type="region of interest" description="Disordered" evidence="1">
    <location>
        <begin position="842"/>
        <end position="863"/>
    </location>
</feature>
<feature type="compositionally biased region" description="Low complexity" evidence="1">
    <location>
        <begin position="789"/>
        <end position="809"/>
    </location>
</feature>
<dbReference type="Pfam" id="PF13516">
    <property type="entry name" value="LRR_6"/>
    <property type="match status" value="1"/>
</dbReference>
<protein>
    <submittedName>
        <fullName evidence="2">Leucine-rich repeat-containing protein 16</fullName>
    </submittedName>
</protein>
<dbReference type="SUPFAM" id="SSF52047">
    <property type="entry name" value="RNI-like"/>
    <property type="match status" value="1"/>
</dbReference>
<dbReference type="Gene3D" id="3.80.10.10">
    <property type="entry name" value="Ribonuclease Inhibitor"/>
    <property type="match status" value="1"/>
</dbReference>
<dbReference type="Proteomes" id="UP001141327">
    <property type="component" value="Unassembled WGS sequence"/>
</dbReference>
<evidence type="ECO:0000256" key="1">
    <source>
        <dbReference type="SAM" id="MobiDB-lite"/>
    </source>
</evidence>
<sequence length="1009" mass="107275">MSGLSQAENQFIQNLLKERGEDKCVKYLNQTIKHKHGRTNKRAVVVTRHRFLSIKFQGMSKEIKRDEHLFDLQSITSEERGKAMIVFPECHFDLEMSDIDELIRIIRVQYRAMTLNWPQTFLLRIEPPERLLPIDDPEVGADGGFIEQMLASMNYYHAEPRVEFVAYARQCFEVGDRTLNLNLFPNLTVPEVQGWLKALAHNTYFTALRAENTACGDAVLGQLQATLATNRTLTALHLAGLGATRDPLAAFLTALEPYASGLRLDTVDLAPAPPSSPIAQTASSTYIRWGPVGGQLLTQGLVSVRLAATNITGRGLQGLIRTVIESGPASSAALRVLDLSDNILGPALAQRPMTWTHLAPARPPPARALLACWVCLLQAGTQGLLEWEPHLGAIERLVLAGTQVASLALVETFAKTTHISTLKLANSQAATHTLDYVLGCTCRNELLAQAHLTYSDNPILPSIALRVGSDMPFGDRHLEELLQGLRANRTLRCLSLARSWRGVTNKGVQALAQFVQPHPALVRLDVSGSERTSRLGRSIVILFDVLRANTVLTSLNVAGNLITDEGIVNGLAEMLRKNHCLEELLWDDNATQHTGFKAVRDALDTNTTLIEAPLPYGDLLRAYRHHGANERMAAQIQDFIVDIQHKLAQNRIARARALRAAGKPFYTPQCPPPPEEPFATRLSVLVVPVLSAPKGAALSTDPVLGMVAPPAMPKIAAAAPEAAPTAGPAPAPTGPAPAPASTAAPEQPAPASPAAHPAAPAAVPLRAPPAPPMLPAPATASPAKKDKAPAATPAEAAPVPAPAPAKADPPANPTPTSAPAPAPAAPTTAPIVCAPAPAVPVAAAPEATAPEGAEEPDEDRPLDPAAEAYLSGLEALEVDELDPETGLVLARAAAAGTLGRLPEPRLADELAGQLRTVLEDGRLVGAVPPATIAAMRADGELLVKHRFDQDPAAFGPVLVGLLGRVQQCGEQQWVHFGRPLLGALRTVARALPQALAATAATPALEGWLG</sequence>
<keyword evidence="3" id="KW-1185">Reference proteome</keyword>
<gene>
    <name evidence="2" type="ORF">PAPYR_6474</name>
</gene>
<dbReference type="InterPro" id="IPR051279">
    <property type="entry name" value="PP1-Reg/Actin-Interact_Protein"/>
</dbReference>
<dbReference type="EMBL" id="JAPMOS010000037">
    <property type="protein sequence ID" value="KAJ4457944.1"/>
    <property type="molecule type" value="Genomic_DNA"/>
</dbReference>
<proteinExistence type="predicted"/>
<feature type="compositionally biased region" description="Low complexity" evidence="1">
    <location>
        <begin position="752"/>
        <end position="765"/>
    </location>
</feature>
<comment type="caution">
    <text evidence="2">The sequence shown here is derived from an EMBL/GenBank/DDBJ whole genome shotgun (WGS) entry which is preliminary data.</text>
</comment>
<accession>A0ABQ8UF81</accession>
<evidence type="ECO:0000313" key="3">
    <source>
        <dbReference type="Proteomes" id="UP001141327"/>
    </source>
</evidence>
<reference evidence="2" key="1">
    <citation type="journal article" date="2022" name="bioRxiv">
        <title>Genomics of Preaxostyla Flagellates Illuminates Evolutionary Transitions and the Path Towards Mitochondrial Loss.</title>
        <authorList>
            <person name="Novak L.V.F."/>
            <person name="Treitli S.C."/>
            <person name="Pyrih J."/>
            <person name="Halakuc P."/>
            <person name="Pipaliya S.V."/>
            <person name="Vacek V."/>
            <person name="Brzon O."/>
            <person name="Soukal P."/>
            <person name="Eme L."/>
            <person name="Dacks J.B."/>
            <person name="Karnkowska A."/>
            <person name="Elias M."/>
            <person name="Hampl V."/>
        </authorList>
    </citation>
    <scope>NUCLEOTIDE SEQUENCE</scope>
    <source>
        <strain evidence="2">RCP-MX</strain>
    </source>
</reference>
<dbReference type="InterPro" id="IPR032675">
    <property type="entry name" value="LRR_dom_sf"/>
</dbReference>
<organism evidence="2 3">
    <name type="scientific">Paratrimastix pyriformis</name>
    <dbReference type="NCBI Taxonomy" id="342808"/>
    <lineage>
        <taxon>Eukaryota</taxon>
        <taxon>Metamonada</taxon>
        <taxon>Preaxostyla</taxon>
        <taxon>Paratrimastigidae</taxon>
        <taxon>Paratrimastix</taxon>
    </lineage>
</organism>
<dbReference type="PANTHER" id="PTHR24112:SF66">
    <property type="entry name" value="LEUCINE-RICH REPEAT, ISOFORM F"/>
    <property type="match status" value="1"/>
</dbReference>
<evidence type="ECO:0000313" key="2">
    <source>
        <dbReference type="EMBL" id="KAJ4457944.1"/>
    </source>
</evidence>
<name>A0ABQ8UF81_9EUKA</name>
<feature type="compositionally biased region" description="Pro residues" evidence="1">
    <location>
        <begin position="727"/>
        <end position="738"/>
    </location>
</feature>
<feature type="compositionally biased region" description="Pro residues" evidence="1">
    <location>
        <begin position="766"/>
        <end position="775"/>
    </location>
</feature>